<sequence length="340" mass="38752">MLAGALVSPKYLIMASKPENIVLFTHIAVDRLMQKEFNERIWMAFTYQNSLISQLPIRHASTTFRESSFNTDHQFSTHIYGKFLFFFWFLRDVFSAFPTLQSATSIFDTKPNEEPMVLGGAVLESCWKCFMKVTGQQEEGDEPTVSSLSNLSSSSSSHSSSNSTARRITLMDFFDVRKFQTSHRDFVINDGRLHVVSDYSLIALLPVILVALLITTIFCVSRFRRWKHNKKQLAELNAFYEIVESSPCLSSGKPYLIQHCSDIEKSECDRITRAVCVPTQSSIFFQPIPPKAKTVRCNGEVLKAVNASEVIFHFAQLPEIEKTNNNNNNNKKSLHFVHRV</sequence>
<evidence type="ECO:0000256" key="2">
    <source>
        <dbReference type="SAM" id="Phobius"/>
    </source>
</evidence>
<organism evidence="3 4">
    <name type="scientific">Caenorhabditis briggsae</name>
    <dbReference type="NCBI Taxonomy" id="6238"/>
    <lineage>
        <taxon>Eukaryota</taxon>
        <taxon>Metazoa</taxon>
        <taxon>Ecdysozoa</taxon>
        <taxon>Nematoda</taxon>
        <taxon>Chromadorea</taxon>
        <taxon>Rhabditida</taxon>
        <taxon>Rhabditina</taxon>
        <taxon>Rhabditomorpha</taxon>
        <taxon>Rhabditoidea</taxon>
        <taxon>Rhabditidae</taxon>
        <taxon>Peloderinae</taxon>
        <taxon>Caenorhabditis</taxon>
    </lineage>
</organism>
<evidence type="ECO:0000313" key="3">
    <source>
        <dbReference type="EMBL" id="UMM28714.1"/>
    </source>
</evidence>
<keyword evidence="2" id="KW-0812">Transmembrane</keyword>
<feature type="compositionally biased region" description="Low complexity" evidence="1">
    <location>
        <begin position="146"/>
        <end position="162"/>
    </location>
</feature>
<feature type="region of interest" description="Disordered" evidence="1">
    <location>
        <begin position="138"/>
        <end position="162"/>
    </location>
</feature>
<keyword evidence="4" id="KW-1185">Reference proteome</keyword>
<keyword evidence="2" id="KW-1133">Transmembrane helix</keyword>
<proteinExistence type="predicted"/>
<evidence type="ECO:0000256" key="1">
    <source>
        <dbReference type="SAM" id="MobiDB-lite"/>
    </source>
</evidence>
<dbReference type="EMBL" id="CP092623">
    <property type="protein sequence ID" value="UMM28714.1"/>
    <property type="molecule type" value="Genomic_DNA"/>
</dbReference>
<dbReference type="AlphaFoldDB" id="A0AAE9ETV2"/>
<evidence type="ECO:0000313" key="4">
    <source>
        <dbReference type="Proteomes" id="UP000829354"/>
    </source>
</evidence>
<reference evidence="3 4" key="1">
    <citation type="submission" date="2022-04" db="EMBL/GenBank/DDBJ databases">
        <title>Chromosome-level reference genomes for two strains of Caenorhabditis briggsae: an improved platform for comparative genomics.</title>
        <authorList>
            <person name="Stevens L."/>
            <person name="Andersen E."/>
        </authorList>
    </citation>
    <scope>NUCLEOTIDE SEQUENCE [LARGE SCALE GENOMIC DNA]</scope>
    <source>
        <strain evidence="3">VX34</strain>
        <tissue evidence="3">Whole-organism</tissue>
    </source>
</reference>
<gene>
    <name evidence="3" type="ORF">L5515_011430</name>
</gene>
<keyword evidence="2" id="KW-0472">Membrane</keyword>
<name>A0AAE9ETV2_CAEBR</name>
<protein>
    <submittedName>
        <fullName evidence="3">Uncharacterized protein</fullName>
    </submittedName>
</protein>
<accession>A0AAE9ETV2</accession>
<dbReference type="Proteomes" id="UP000829354">
    <property type="component" value="Chromosome IV"/>
</dbReference>
<feature type="transmembrane region" description="Helical" evidence="2">
    <location>
        <begin position="199"/>
        <end position="221"/>
    </location>
</feature>